<organism evidence="1 2">
    <name type="scientific">Colletotrichum incanum</name>
    <name type="common">Soybean anthracnose fungus</name>
    <dbReference type="NCBI Taxonomy" id="1573173"/>
    <lineage>
        <taxon>Eukaryota</taxon>
        <taxon>Fungi</taxon>
        <taxon>Dikarya</taxon>
        <taxon>Ascomycota</taxon>
        <taxon>Pezizomycotina</taxon>
        <taxon>Sordariomycetes</taxon>
        <taxon>Hypocreomycetidae</taxon>
        <taxon>Glomerellales</taxon>
        <taxon>Glomerellaceae</taxon>
        <taxon>Colletotrichum</taxon>
        <taxon>Colletotrichum spaethianum species complex</taxon>
    </lineage>
</organism>
<sequence length="112" mass="12640">MSTRLIELSDLAVISKDQDTGYRNQDELACKEYELSHRTKTKPAKGLRLSPPWTRTVGSNSTVITPTYGTEKDGEADFFPLPPATSSINLNMDLSNILTSRSFWRFGRTWLV</sequence>
<accession>A0A162NUE6</accession>
<proteinExistence type="predicted"/>
<gene>
    <name evidence="1" type="ORF">CI238_11286</name>
</gene>
<dbReference type="AlphaFoldDB" id="A0A162NUE6"/>
<evidence type="ECO:0000313" key="1">
    <source>
        <dbReference type="EMBL" id="KZL86326.1"/>
    </source>
</evidence>
<keyword evidence="2" id="KW-1185">Reference proteome</keyword>
<protein>
    <submittedName>
        <fullName evidence="1">Uncharacterized protein</fullName>
    </submittedName>
</protein>
<evidence type="ECO:0000313" key="2">
    <source>
        <dbReference type="Proteomes" id="UP000076584"/>
    </source>
</evidence>
<name>A0A162NUE6_COLIC</name>
<comment type="caution">
    <text evidence="1">The sequence shown here is derived from an EMBL/GenBank/DDBJ whole genome shotgun (WGS) entry which is preliminary data.</text>
</comment>
<dbReference type="EMBL" id="LFIW01000466">
    <property type="protein sequence ID" value="KZL86326.1"/>
    <property type="molecule type" value="Genomic_DNA"/>
</dbReference>
<reference evidence="1 2" key="1">
    <citation type="submission" date="2015-06" db="EMBL/GenBank/DDBJ databases">
        <title>Survival trade-offs in plant roots during colonization by closely related pathogenic and mutualistic fungi.</title>
        <authorList>
            <person name="Hacquard S."/>
            <person name="Kracher B."/>
            <person name="Hiruma K."/>
            <person name="Weinman A."/>
            <person name="Muench P."/>
            <person name="Garrido Oter R."/>
            <person name="Ver Loren van Themaat E."/>
            <person name="Dallerey J.-F."/>
            <person name="Damm U."/>
            <person name="Henrissat B."/>
            <person name="Lespinet O."/>
            <person name="Thon M."/>
            <person name="Kemen E."/>
            <person name="McHardy A.C."/>
            <person name="Schulze-Lefert P."/>
            <person name="O'Connell R.J."/>
        </authorList>
    </citation>
    <scope>NUCLEOTIDE SEQUENCE [LARGE SCALE GENOMIC DNA]</scope>
    <source>
        <strain evidence="1 2">MAFF 238704</strain>
    </source>
</reference>
<dbReference type="Proteomes" id="UP000076584">
    <property type="component" value="Unassembled WGS sequence"/>
</dbReference>